<reference evidence="3 4" key="1">
    <citation type="submission" date="2020-05" db="EMBL/GenBank/DDBJ databases">
        <title>MicrobeNet Type strains.</title>
        <authorList>
            <person name="Nicholson A.C."/>
        </authorList>
    </citation>
    <scope>NUCLEOTIDE SEQUENCE [LARGE SCALE GENOMIC DNA]</scope>
    <source>
        <strain evidence="3 4">JCM 3224</strain>
    </source>
</reference>
<dbReference type="AlphaFoldDB" id="A0A849CBY5"/>
<protein>
    <submittedName>
        <fullName evidence="3">Uncharacterized protein</fullName>
    </submittedName>
</protein>
<keyword evidence="2" id="KW-1133">Transmembrane helix</keyword>
<evidence type="ECO:0000313" key="4">
    <source>
        <dbReference type="Proteomes" id="UP000586827"/>
    </source>
</evidence>
<proteinExistence type="predicted"/>
<feature type="transmembrane region" description="Helical" evidence="2">
    <location>
        <begin position="21"/>
        <end position="46"/>
    </location>
</feature>
<comment type="caution">
    <text evidence="3">The sequence shown here is derived from an EMBL/GenBank/DDBJ whole genome shotgun (WGS) entry which is preliminary data.</text>
</comment>
<evidence type="ECO:0000313" key="3">
    <source>
        <dbReference type="EMBL" id="NNH73880.1"/>
    </source>
</evidence>
<name>A0A849CBY5_9NOCA</name>
<organism evidence="3 4">
    <name type="scientific">Nocardia uniformis</name>
    <dbReference type="NCBI Taxonomy" id="53432"/>
    <lineage>
        <taxon>Bacteria</taxon>
        <taxon>Bacillati</taxon>
        <taxon>Actinomycetota</taxon>
        <taxon>Actinomycetes</taxon>
        <taxon>Mycobacteriales</taxon>
        <taxon>Nocardiaceae</taxon>
        <taxon>Nocardia</taxon>
    </lineage>
</organism>
<gene>
    <name evidence="3" type="ORF">HLB23_29175</name>
</gene>
<keyword evidence="2" id="KW-0472">Membrane</keyword>
<evidence type="ECO:0000256" key="2">
    <source>
        <dbReference type="SAM" id="Phobius"/>
    </source>
</evidence>
<dbReference type="Proteomes" id="UP000586827">
    <property type="component" value="Unassembled WGS sequence"/>
</dbReference>
<dbReference type="RefSeq" id="WP_067516384.1">
    <property type="nucleotide sequence ID" value="NZ_JABELX010000012.1"/>
</dbReference>
<keyword evidence="2" id="KW-0812">Transmembrane</keyword>
<sequence length="268" mass="27631">MSQYVATRSATARKARRAAQILRHTAVVTAGMTSIGLTVAAGSYIANEMAAAQRPEAAIAAPPAPNQPTWNPGPGGSVDRVDIAPIAESIGLASIFAALPRESTVLVDEPSAGAADRQQPNSPGFTGNLRLGTTYLGAQVVPVLRNSVAVTLDTNVFGTVIDMVLPSGVAEQLDIGPAGTTRLHTEFDMKRGEVTLVVSDSALGRVGVQLARHPAPAATNAEEPVPERVESTPSPEAIDTAGTDRAVPSDTRELEHPGAPEPADLTAV</sequence>
<dbReference type="EMBL" id="JABELX010000012">
    <property type="protein sequence ID" value="NNH73880.1"/>
    <property type="molecule type" value="Genomic_DNA"/>
</dbReference>
<feature type="region of interest" description="Disordered" evidence="1">
    <location>
        <begin position="214"/>
        <end position="268"/>
    </location>
</feature>
<accession>A0A849CBY5</accession>
<evidence type="ECO:0000256" key="1">
    <source>
        <dbReference type="SAM" id="MobiDB-lite"/>
    </source>
</evidence>
<keyword evidence="4" id="KW-1185">Reference proteome</keyword>